<dbReference type="InterPro" id="IPR050313">
    <property type="entry name" value="Carb_Metab_HTH_regulators"/>
</dbReference>
<sequence length="262" mass="28313">MLLVEVGGWAGVVARDTSVGLAKARELRHTSVVKKTQTLIPEDTRTRGLVARAILENGPMTAVVLAQRLSLTPAGIRRHLDHLVSDGILEAREPHLQSSRGRGRPSKVFVMTDSGREKFEHSYDDLAVSALKFMAAQTSDASLVAFAQSRALDMERKVNASIKSGKKSVPLPLAVTKALTAQGYAATLLQRDQGEEICQHHCPIAHVAAEFPQLCEAETEALSRLLGTHVQRLATIAHGDGVCTTYIPKNSLTNQAATRGNR</sequence>
<dbReference type="Gene3D" id="1.10.10.10">
    <property type="entry name" value="Winged helix-like DNA-binding domain superfamily/Winged helix DNA-binding domain"/>
    <property type="match status" value="1"/>
</dbReference>
<evidence type="ECO:0000313" key="2">
    <source>
        <dbReference type="EMBL" id="CAB4897684.1"/>
    </source>
</evidence>
<proteinExistence type="predicted"/>
<gene>
    <name evidence="1" type="ORF">UFOPK2967_00250</name>
    <name evidence="2" type="ORF">UFOPK3587_00287</name>
    <name evidence="3" type="ORF">UFOPK3984_00340</name>
</gene>
<dbReference type="PANTHER" id="PTHR30363:SF28">
    <property type="entry name" value="TRANSCRIPTIONAL REGULATORY PROTEIN-RELATED"/>
    <property type="match status" value="1"/>
</dbReference>
<name>A0A6J7FUS8_9ZZZZ</name>
<dbReference type="EMBL" id="CAFBOP010000007">
    <property type="protein sequence ID" value="CAB4980174.1"/>
    <property type="molecule type" value="Genomic_DNA"/>
</dbReference>
<organism evidence="2">
    <name type="scientific">freshwater metagenome</name>
    <dbReference type="NCBI Taxonomy" id="449393"/>
    <lineage>
        <taxon>unclassified sequences</taxon>
        <taxon>metagenomes</taxon>
        <taxon>ecological metagenomes</taxon>
    </lineage>
</organism>
<dbReference type="InterPro" id="IPR036390">
    <property type="entry name" value="WH_DNA-bd_sf"/>
</dbReference>
<dbReference type="EMBL" id="CAFAAC010000008">
    <property type="protein sequence ID" value="CAB4780399.1"/>
    <property type="molecule type" value="Genomic_DNA"/>
</dbReference>
<accession>A0A6J7FUS8</accession>
<dbReference type="SUPFAM" id="SSF46785">
    <property type="entry name" value="Winged helix' DNA-binding domain"/>
    <property type="match status" value="1"/>
</dbReference>
<dbReference type="EMBL" id="CAFBMN010000007">
    <property type="protein sequence ID" value="CAB4897684.1"/>
    <property type="molecule type" value="Genomic_DNA"/>
</dbReference>
<evidence type="ECO:0000313" key="3">
    <source>
        <dbReference type="EMBL" id="CAB4980174.1"/>
    </source>
</evidence>
<dbReference type="PANTHER" id="PTHR30363">
    <property type="entry name" value="HTH-TYPE TRANSCRIPTIONAL REGULATOR SRLR-RELATED"/>
    <property type="match status" value="1"/>
</dbReference>
<evidence type="ECO:0000313" key="1">
    <source>
        <dbReference type="EMBL" id="CAB4780399.1"/>
    </source>
</evidence>
<protein>
    <submittedName>
        <fullName evidence="2">Unannotated protein</fullName>
    </submittedName>
</protein>
<reference evidence="2" key="1">
    <citation type="submission" date="2020-05" db="EMBL/GenBank/DDBJ databases">
        <authorList>
            <person name="Chiriac C."/>
            <person name="Salcher M."/>
            <person name="Ghai R."/>
            <person name="Kavagutti S V."/>
        </authorList>
    </citation>
    <scope>NUCLEOTIDE SEQUENCE</scope>
</reference>
<dbReference type="Pfam" id="PF13412">
    <property type="entry name" value="HTH_24"/>
    <property type="match status" value="1"/>
</dbReference>
<dbReference type="InterPro" id="IPR036388">
    <property type="entry name" value="WH-like_DNA-bd_sf"/>
</dbReference>
<dbReference type="AlphaFoldDB" id="A0A6J7FUS8"/>